<dbReference type="SUPFAM" id="SSF56672">
    <property type="entry name" value="DNA/RNA polymerases"/>
    <property type="match status" value="1"/>
</dbReference>
<accession>A0A5D3CA61</accession>
<feature type="domain" description="Reverse transcriptase Ty1/copia-type" evidence="1">
    <location>
        <begin position="1"/>
        <end position="96"/>
    </location>
</feature>
<dbReference type="InterPro" id="IPR043502">
    <property type="entry name" value="DNA/RNA_pol_sf"/>
</dbReference>
<sequence length="227" mass="25458">MDVKSVFLNGYLFEEVYVAQPKGFVDPVHQDHVYKLRKALYGLKQAPRAWYERLSTYLLQQGYQRGSADQTMFIYRQGTDFLIVQIYVDDILFGASRPDIAFAVGVCARYQADPRTSHLHCAKRILKYISDWAGCTDDRKSTSGGCFFLGNNVTACFSKKQNSVSLSTAEVEYIAAVVSVVFVFCHISRFSSLFRCILFPQRSQNGSVALGQEVTALLAMKLVNLGA</sequence>
<dbReference type="Proteomes" id="UP000321947">
    <property type="component" value="Unassembled WGS sequence"/>
</dbReference>
<name>A0A5D3CA61_CUCMM</name>
<proteinExistence type="predicted"/>
<dbReference type="CDD" id="cd09272">
    <property type="entry name" value="RNase_HI_RT_Ty1"/>
    <property type="match status" value="1"/>
</dbReference>
<dbReference type="InterPro" id="IPR013103">
    <property type="entry name" value="RVT_2"/>
</dbReference>
<comment type="caution">
    <text evidence="2">The sequence shown here is derived from an EMBL/GenBank/DDBJ whole genome shotgun (WGS) entry which is preliminary data.</text>
</comment>
<dbReference type="PANTHER" id="PTHR11439:SF486">
    <property type="entry name" value="RLK (RECEPTOR-LIKE KINASE) PROTEIN, PUTATIVE-RELATED"/>
    <property type="match status" value="1"/>
</dbReference>
<dbReference type="EMBL" id="SSTD01013339">
    <property type="protein sequence ID" value="TYK07189.1"/>
    <property type="molecule type" value="Genomic_DNA"/>
</dbReference>
<dbReference type="AlphaFoldDB" id="A0A5D3CA61"/>
<protein>
    <submittedName>
        <fullName evidence="2">Putative mitochondrial protein</fullName>
    </submittedName>
</protein>
<gene>
    <name evidence="2" type="ORF">E5676_scaffold606G00740</name>
</gene>
<organism evidence="2 3">
    <name type="scientific">Cucumis melo var. makuwa</name>
    <name type="common">Oriental melon</name>
    <dbReference type="NCBI Taxonomy" id="1194695"/>
    <lineage>
        <taxon>Eukaryota</taxon>
        <taxon>Viridiplantae</taxon>
        <taxon>Streptophyta</taxon>
        <taxon>Embryophyta</taxon>
        <taxon>Tracheophyta</taxon>
        <taxon>Spermatophyta</taxon>
        <taxon>Magnoliopsida</taxon>
        <taxon>eudicotyledons</taxon>
        <taxon>Gunneridae</taxon>
        <taxon>Pentapetalae</taxon>
        <taxon>rosids</taxon>
        <taxon>fabids</taxon>
        <taxon>Cucurbitales</taxon>
        <taxon>Cucurbitaceae</taxon>
        <taxon>Benincaseae</taxon>
        <taxon>Cucumis</taxon>
    </lineage>
</organism>
<reference evidence="2 3" key="1">
    <citation type="submission" date="2019-08" db="EMBL/GenBank/DDBJ databases">
        <title>Draft genome sequences of two oriental melons (Cucumis melo L. var makuwa).</title>
        <authorList>
            <person name="Kwon S.-Y."/>
        </authorList>
    </citation>
    <scope>NUCLEOTIDE SEQUENCE [LARGE SCALE GENOMIC DNA]</scope>
    <source>
        <strain evidence="3">cv. Chang Bougi</strain>
        <tissue evidence="2">Leaf</tissue>
    </source>
</reference>
<dbReference type="Pfam" id="PF07727">
    <property type="entry name" value="RVT_2"/>
    <property type="match status" value="1"/>
</dbReference>
<evidence type="ECO:0000259" key="1">
    <source>
        <dbReference type="Pfam" id="PF07727"/>
    </source>
</evidence>
<evidence type="ECO:0000313" key="2">
    <source>
        <dbReference type="EMBL" id="TYK07189.1"/>
    </source>
</evidence>
<dbReference type="PANTHER" id="PTHR11439">
    <property type="entry name" value="GAG-POL-RELATED RETROTRANSPOSON"/>
    <property type="match status" value="1"/>
</dbReference>
<evidence type="ECO:0000313" key="3">
    <source>
        <dbReference type="Proteomes" id="UP000321947"/>
    </source>
</evidence>